<keyword evidence="3" id="KW-0285">Flavoprotein</keyword>
<reference evidence="9 10" key="1">
    <citation type="submission" date="2011-10" db="EMBL/GenBank/DDBJ databases">
        <title>The Improved High-Quality Draft genome of Leptonema illini DSM 21528.</title>
        <authorList>
            <consortium name="US DOE Joint Genome Institute (JGI-PGF)"/>
            <person name="Lucas S."/>
            <person name="Copeland A."/>
            <person name="Lapidus A."/>
            <person name="Glavina del Rio T."/>
            <person name="Dalin E."/>
            <person name="Tice H."/>
            <person name="Bruce D."/>
            <person name="Goodwin L."/>
            <person name="Pitluck S."/>
            <person name="Peters L."/>
            <person name="Mikhailova N."/>
            <person name="Held B."/>
            <person name="Kyrpides N."/>
            <person name="Mavromatis K."/>
            <person name="Ivanova N."/>
            <person name="Markowitz V."/>
            <person name="Cheng J.-F."/>
            <person name="Hugenholtz P."/>
            <person name="Woyke T."/>
            <person name="Wu D."/>
            <person name="Gronow S."/>
            <person name="Wellnitz S."/>
            <person name="Brambilla E.-M."/>
            <person name="Klenk H.-P."/>
            <person name="Eisen J.A."/>
        </authorList>
    </citation>
    <scope>NUCLEOTIDE SEQUENCE [LARGE SCALE GENOMIC DNA]</scope>
    <source>
        <strain evidence="9 10">DSM 21528</strain>
    </source>
</reference>
<dbReference type="InterPro" id="IPR031656">
    <property type="entry name" value="DAO_C"/>
</dbReference>
<evidence type="ECO:0000256" key="3">
    <source>
        <dbReference type="ARBA" id="ARBA00022630"/>
    </source>
</evidence>
<feature type="domain" description="Alpha-glycerophosphate oxidase C-terminal" evidence="8">
    <location>
        <begin position="409"/>
        <end position="537"/>
    </location>
</feature>
<evidence type="ECO:0000259" key="8">
    <source>
        <dbReference type="Pfam" id="PF16901"/>
    </source>
</evidence>
<dbReference type="PANTHER" id="PTHR11985">
    <property type="entry name" value="GLYCEROL-3-PHOSPHATE DEHYDROGENASE"/>
    <property type="match status" value="1"/>
</dbReference>
<dbReference type="RefSeq" id="WP_002771692.1">
    <property type="nucleotide sequence ID" value="NZ_JH597773.1"/>
</dbReference>
<dbReference type="SUPFAM" id="SSF51905">
    <property type="entry name" value="FAD/NAD(P)-binding domain"/>
    <property type="match status" value="1"/>
</dbReference>
<dbReference type="Pfam" id="PF01266">
    <property type="entry name" value="DAO"/>
    <property type="match status" value="1"/>
</dbReference>
<organism evidence="9 10">
    <name type="scientific">Leptonema illini DSM 21528</name>
    <dbReference type="NCBI Taxonomy" id="929563"/>
    <lineage>
        <taxon>Bacteria</taxon>
        <taxon>Pseudomonadati</taxon>
        <taxon>Spirochaetota</taxon>
        <taxon>Spirochaetia</taxon>
        <taxon>Leptospirales</taxon>
        <taxon>Leptospiraceae</taxon>
        <taxon>Leptonema</taxon>
    </lineage>
</organism>
<evidence type="ECO:0000256" key="6">
    <source>
        <dbReference type="SAM" id="MobiDB-lite"/>
    </source>
</evidence>
<name>H2CBC6_9LEPT</name>
<keyword evidence="4" id="KW-0274">FAD</keyword>
<evidence type="ECO:0000256" key="5">
    <source>
        <dbReference type="ARBA" id="ARBA00023002"/>
    </source>
</evidence>
<dbReference type="AlphaFoldDB" id="H2CBC6"/>
<feature type="region of interest" description="Disordered" evidence="6">
    <location>
        <begin position="553"/>
        <end position="606"/>
    </location>
</feature>
<keyword evidence="10" id="KW-1185">Reference proteome</keyword>
<dbReference type="PRINTS" id="PR01001">
    <property type="entry name" value="FADG3PDH"/>
</dbReference>
<evidence type="ECO:0000313" key="9">
    <source>
        <dbReference type="EMBL" id="EHQ06297.1"/>
    </source>
</evidence>
<dbReference type="GO" id="GO:0046168">
    <property type="term" value="P:glycerol-3-phosphate catabolic process"/>
    <property type="evidence" value="ECO:0007669"/>
    <property type="project" value="TreeGrafter"/>
</dbReference>
<dbReference type="STRING" id="183.GCA_002009735_04050"/>
<dbReference type="HOGENOM" id="CLU_015740_5_1_12"/>
<dbReference type="Proteomes" id="UP000005737">
    <property type="component" value="Unassembled WGS sequence"/>
</dbReference>
<evidence type="ECO:0000259" key="7">
    <source>
        <dbReference type="Pfam" id="PF01266"/>
    </source>
</evidence>
<evidence type="ECO:0000313" key="10">
    <source>
        <dbReference type="Proteomes" id="UP000005737"/>
    </source>
</evidence>
<comment type="cofactor">
    <cofactor evidence="1">
        <name>FAD</name>
        <dbReference type="ChEBI" id="CHEBI:57692"/>
    </cofactor>
</comment>
<dbReference type="InterPro" id="IPR000447">
    <property type="entry name" value="G3P_DH_FAD-dep"/>
</dbReference>
<dbReference type="Pfam" id="PF16901">
    <property type="entry name" value="DAO_C"/>
    <property type="match status" value="1"/>
</dbReference>
<dbReference type="Gene3D" id="3.30.9.10">
    <property type="entry name" value="D-Amino Acid Oxidase, subunit A, domain 2"/>
    <property type="match status" value="1"/>
</dbReference>
<dbReference type="EMBL" id="JH597773">
    <property type="protein sequence ID" value="EHQ06297.1"/>
    <property type="molecule type" value="Genomic_DNA"/>
</dbReference>
<proteinExistence type="inferred from homology"/>
<evidence type="ECO:0000256" key="1">
    <source>
        <dbReference type="ARBA" id="ARBA00001974"/>
    </source>
</evidence>
<evidence type="ECO:0000256" key="4">
    <source>
        <dbReference type="ARBA" id="ARBA00022827"/>
    </source>
</evidence>
<dbReference type="GO" id="GO:0004368">
    <property type="term" value="F:glycerol-3-phosphate dehydrogenase (quinone) activity"/>
    <property type="evidence" value="ECO:0007669"/>
    <property type="project" value="InterPro"/>
</dbReference>
<keyword evidence="5" id="KW-0560">Oxidoreductase</keyword>
<sequence>MLQIGKELSSGRYDVLIVGGGITGIAIAREAAERGLSVCLVEKNDFGGATSASTSKLIHGGLRYLENFEIGLVRESLAERRILGLAASHLVKPLPFMIPVLPWSKPGKLILRTGLYMYDALSYDRNRDVPEGHQIPGSVSLSEREVQAVDPMIASIAKGALLYYDYQSLHPERLTLAFLKSALQKGAVFYNHTEATGFIVEEAGGRRNLQGAEVRDTITGKTATIRAGITINASGPWMDLVLGLADRKSETKLSRSTGIHFLTKPLFKHNNAVLFRTRSGRHFFVVPWEGFSLIGPTDRPYTKHPDELRPGQDDFDQLFEDINDTLPGAPLTRDMIVDIPIGIRPLIFSGKSTYKASRRYEILDHESKGLHGLISVAGGKWTTSRQLGEDVMTLALSKLPDPGNVMNVNTGELPLFGSPGFGNPDDIYIDFSLKNFSTEGISPEVHRHLISMYGTEHTRILEYVHKKKALAKPVSDRFPTKDIMAQVLFSVEHEGARTVSDIIRRRIALGTYGLPTEKELLAVAQLAAPLLKWNQTEVRRQVKEALAEYPTELMGGKAQGPAGSRTTAKKSARTAAKKAVKKSVKKTAKKAARKTGKKTSKKAARR</sequence>
<accession>H2CBC6</accession>
<comment type="similarity">
    <text evidence="2">Belongs to the FAD-dependent glycerol-3-phosphate dehydrogenase family.</text>
</comment>
<dbReference type="InterPro" id="IPR036188">
    <property type="entry name" value="FAD/NAD-bd_sf"/>
</dbReference>
<evidence type="ECO:0000256" key="2">
    <source>
        <dbReference type="ARBA" id="ARBA00007330"/>
    </source>
</evidence>
<dbReference type="PANTHER" id="PTHR11985:SF15">
    <property type="entry name" value="GLYCEROL-3-PHOSPHATE DEHYDROGENASE, MITOCHONDRIAL"/>
    <property type="match status" value="1"/>
</dbReference>
<feature type="compositionally biased region" description="Basic residues" evidence="6">
    <location>
        <begin position="567"/>
        <end position="606"/>
    </location>
</feature>
<protein>
    <submittedName>
        <fullName evidence="9">FAD dependent oxidoreductase</fullName>
    </submittedName>
</protein>
<dbReference type="InterPro" id="IPR006076">
    <property type="entry name" value="FAD-dep_OxRdtase"/>
</dbReference>
<dbReference type="Gene3D" id="3.50.50.60">
    <property type="entry name" value="FAD/NAD(P)-binding domain"/>
    <property type="match status" value="1"/>
</dbReference>
<feature type="domain" description="FAD dependent oxidoreductase" evidence="7">
    <location>
        <begin position="14"/>
        <end position="383"/>
    </location>
</feature>
<gene>
    <name evidence="9" type="ORF">Lepil_1611</name>
</gene>
<dbReference type="Gene3D" id="1.10.8.870">
    <property type="entry name" value="Alpha-glycerophosphate oxidase, cap domain"/>
    <property type="match status" value="1"/>
</dbReference>
<dbReference type="InterPro" id="IPR038299">
    <property type="entry name" value="DAO_C_sf"/>
</dbReference>